<organism evidence="1 2">
    <name type="scientific">Algoriphagus winogradskyi</name>
    <dbReference type="NCBI Taxonomy" id="237017"/>
    <lineage>
        <taxon>Bacteria</taxon>
        <taxon>Pseudomonadati</taxon>
        <taxon>Bacteroidota</taxon>
        <taxon>Cytophagia</taxon>
        <taxon>Cytophagales</taxon>
        <taxon>Cyclobacteriaceae</taxon>
        <taxon>Algoriphagus</taxon>
    </lineage>
</organism>
<sequence length="79" mass="9121">MDLRKTSTDSVFKKLSEWSFHLGGKMTILCVFQKVGVNFSANVTQNVMKTQMAHPLKKGRSIQFENNLKTYNHGKNHRH</sequence>
<evidence type="ECO:0000313" key="2">
    <source>
        <dbReference type="Proteomes" id="UP001157915"/>
    </source>
</evidence>
<dbReference type="Proteomes" id="UP001157915">
    <property type="component" value="Unassembled WGS sequence"/>
</dbReference>
<dbReference type="EMBL" id="FXUA01000011">
    <property type="protein sequence ID" value="SMP35635.1"/>
    <property type="molecule type" value="Genomic_DNA"/>
</dbReference>
<keyword evidence="2" id="KW-1185">Reference proteome</keyword>
<gene>
    <name evidence="1" type="ORF">SAMN06265367_11124</name>
</gene>
<accession>A0ABY1PKM2</accession>
<reference evidence="1 2" key="1">
    <citation type="submission" date="2017-05" db="EMBL/GenBank/DDBJ databases">
        <authorList>
            <person name="Varghese N."/>
            <person name="Submissions S."/>
        </authorList>
    </citation>
    <scope>NUCLEOTIDE SEQUENCE [LARGE SCALE GENOMIC DNA]</scope>
    <source>
        <strain evidence="1 2">DSM 15360</strain>
    </source>
</reference>
<name>A0ABY1PKM2_9BACT</name>
<proteinExistence type="predicted"/>
<protein>
    <submittedName>
        <fullName evidence="1">Uncharacterized protein</fullName>
    </submittedName>
</protein>
<comment type="caution">
    <text evidence="1">The sequence shown here is derived from an EMBL/GenBank/DDBJ whole genome shotgun (WGS) entry which is preliminary data.</text>
</comment>
<evidence type="ECO:0000313" key="1">
    <source>
        <dbReference type="EMBL" id="SMP35635.1"/>
    </source>
</evidence>